<name>A0A9X4KXL7_9BACL</name>
<sequence length="367" mass="41537">MKKRVAAVITEFWDICHADVIITKMLEGFRLDGRLYRSTLEIAAIYVDQFPENDLSRELAAKHGIPILPSIRETLLVGSDSFDIDGILIIGEHGDYLDNEIGQTLYPRRRFFEECLNVMLEFDRIVPVFSDKGFAVIQEDIAWMYGQIKTRQIPFMSSSVVPYSRTRPSVEPFPAGSPLHKMFGFAYGPLERYMYHTIEMMQSVGERRACGESGIRSVRAYKGKAAIAQLLSEDWNGLYRTLGGFINLRDLDAFPDEVIEPAFVEIYYADGLRSGIATSNPEVLTFASAYQVYAHESPICREFLLQGQKPYIHFGRLVLEIEKFIHTRNPPHAFERSLLTAGALDACMRSLASGGEAIDTPHLLVQY</sequence>
<accession>A0A9X4KXL7</accession>
<dbReference type="Proteomes" id="UP001153404">
    <property type="component" value="Unassembled WGS sequence"/>
</dbReference>
<evidence type="ECO:0000313" key="1">
    <source>
        <dbReference type="EMBL" id="MDG0812735.1"/>
    </source>
</evidence>
<keyword evidence="2" id="KW-1185">Reference proteome</keyword>
<dbReference type="RefSeq" id="WP_277536207.1">
    <property type="nucleotide sequence ID" value="NZ_JAPDIA010000008.1"/>
</dbReference>
<dbReference type="EMBL" id="JAPDIA010000008">
    <property type="protein sequence ID" value="MDG0812735.1"/>
    <property type="molecule type" value="Genomic_DNA"/>
</dbReference>
<proteinExistence type="predicted"/>
<protein>
    <submittedName>
        <fullName evidence="1">Uncharacterized protein</fullName>
    </submittedName>
</protein>
<dbReference type="AlphaFoldDB" id="A0A9X4KXL7"/>
<gene>
    <name evidence="1" type="ORF">OMP40_28005</name>
</gene>
<organism evidence="1 2">
    <name type="scientific">Cohnella rhizosphaerae</name>
    <dbReference type="NCBI Taxonomy" id="1457232"/>
    <lineage>
        <taxon>Bacteria</taxon>
        <taxon>Bacillati</taxon>
        <taxon>Bacillota</taxon>
        <taxon>Bacilli</taxon>
        <taxon>Bacillales</taxon>
        <taxon>Paenibacillaceae</taxon>
        <taxon>Cohnella</taxon>
    </lineage>
</organism>
<comment type="caution">
    <text evidence="1">The sequence shown here is derived from an EMBL/GenBank/DDBJ whole genome shotgun (WGS) entry which is preliminary data.</text>
</comment>
<reference evidence="1" key="1">
    <citation type="submission" date="2022-10" db="EMBL/GenBank/DDBJ databases">
        <title>Comparative genomic analysis of Cohnella hashimotonis sp. nov., isolated from the International Space Station.</title>
        <authorList>
            <person name="Simpson A."/>
            <person name="Venkateswaran K."/>
        </authorList>
    </citation>
    <scope>NUCLEOTIDE SEQUENCE</scope>
    <source>
        <strain evidence="1">DSM 28161</strain>
    </source>
</reference>
<evidence type="ECO:0000313" key="2">
    <source>
        <dbReference type="Proteomes" id="UP001153404"/>
    </source>
</evidence>